<dbReference type="InterPro" id="IPR036179">
    <property type="entry name" value="Ig-like_dom_sf"/>
</dbReference>
<evidence type="ECO:0000313" key="5">
    <source>
        <dbReference type="Proteomes" id="UP000770717"/>
    </source>
</evidence>
<dbReference type="SMART" id="SM00409">
    <property type="entry name" value="IG"/>
    <property type="match status" value="1"/>
</dbReference>
<keyword evidence="1" id="KW-0732">Signal</keyword>
<dbReference type="InterPro" id="IPR007110">
    <property type="entry name" value="Ig-like_dom"/>
</dbReference>
<dbReference type="SUPFAM" id="SSF48726">
    <property type="entry name" value="Immunoglobulin"/>
    <property type="match status" value="1"/>
</dbReference>
<dbReference type="InterPro" id="IPR013783">
    <property type="entry name" value="Ig-like_fold"/>
</dbReference>
<dbReference type="GO" id="GO:0002376">
    <property type="term" value="P:immune system process"/>
    <property type="evidence" value="ECO:0007669"/>
    <property type="project" value="UniProtKB-KW"/>
</dbReference>
<evidence type="ECO:0000256" key="2">
    <source>
        <dbReference type="ARBA" id="ARBA00022859"/>
    </source>
</evidence>
<dbReference type="Proteomes" id="UP000770717">
    <property type="component" value="Unassembled WGS sequence"/>
</dbReference>
<dbReference type="GO" id="GO:0007166">
    <property type="term" value="P:cell surface receptor signaling pathway"/>
    <property type="evidence" value="ECO:0007669"/>
    <property type="project" value="TreeGrafter"/>
</dbReference>
<reference evidence="4" key="1">
    <citation type="thesis" date="2020" institute="ProQuest LLC" country="789 East Eisenhower Parkway, Ann Arbor, MI, USA">
        <title>Comparative Genomics and Chromosome Evolution.</title>
        <authorList>
            <person name="Mudd A.B."/>
        </authorList>
    </citation>
    <scope>NUCLEOTIDE SEQUENCE</scope>
    <source>
        <strain evidence="4">HN-11 Male</strain>
        <tissue evidence="4">Kidney and liver</tissue>
    </source>
</reference>
<evidence type="ECO:0000256" key="1">
    <source>
        <dbReference type="ARBA" id="ARBA00022729"/>
    </source>
</evidence>
<dbReference type="OrthoDB" id="9803478at2759"/>
<comment type="caution">
    <text evidence="4">The sequence shown here is derived from an EMBL/GenBank/DDBJ whole genome shotgun (WGS) entry which is preliminary data.</text>
</comment>
<dbReference type="Pfam" id="PF07686">
    <property type="entry name" value="V-set"/>
    <property type="match status" value="1"/>
</dbReference>
<dbReference type="Gene3D" id="2.60.40.10">
    <property type="entry name" value="Immunoglobulins"/>
    <property type="match status" value="1"/>
</dbReference>
<dbReference type="EMBL" id="WNTK01000138">
    <property type="protein sequence ID" value="KAG9471514.1"/>
    <property type="molecule type" value="Genomic_DNA"/>
</dbReference>
<proteinExistence type="predicted"/>
<dbReference type="AlphaFoldDB" id="A0A8J6K180"/>
<dbReference type="InterPro" id="IPR013106">
    <property type="entry name" value="Ig_V-set"/>
</dbReference>
<accession>A0A8J6K180</accession>
<dbReference type="SMART" id="SM00406">
    <property type="entry name" value="IGv"/>
    <property type="match status" value="1"/>
</dbReference>
<gene>
    <name evidence="4" type="ORF">GDO78_014557</name>
</gene>
<sequence length="109" mass="11933">MADAVCLAADVIQKPPLHLALPTDSVTISCKHDDSSYYNKYWYRQKKGKELVLIGYTISDTLTMEAGFTDGKLNIQPNGTRTGLIISNASTNDSAVYYCASSIHSEVIL</sequence>
<evidence type="ECO:0000259" key="3">
    <source>
        <dbReference type="PROSITE" id="PS50835"/>
    </source>
</evidence>
<dbReference type="PROSITE" id="PS50835">
    <property type="entry name" value="IG_LIKE"/>
    <property type="match status" value="1"/>
</dbReference>
<protein>
    <recommendedName>
        <fullName evidence="3">Ig-like domain-containing protein</fullName>
    </recommendedName>
</protein>
<keyword evidence="2" id="KW-0391">Immunity</keyword>
<feature type="domain" description="Ig-like" evidence="3">
    <location>
        <begin position="24"/>
        <end position="109"/>
    </location>
</feature>
<dbReference type="PANTHER" id="PTHR23268">
    <property type="entry name" value="T-CELL RECEPTOR BETA CHAIN"/>
    <property type="match status" value="1"/>
</dbReference>
<dbReference type="InterPro" id="IPR050413">
    <property type="entry name" value="TCR_beta_variable"/>
</dbReference>
<organism evidence="4 5">
    <name type="scientific">Eleutherodactylus coqui</name>
    <name type="common">Puerto Rican coqui</name>
    <dbReference type="NCBI Taxonomy" id="57060"/>
    <lineage>
        <taxon>Eukaryota</taxon>
        <taxon>Metazoa</taxon>
        <taxon>Chordata</taxon>
        <taxon>Craniata</taxon>
        <taxon>Vertebrata</taxon>
        <taxon>Euteleostomi</taxon>
        <taxon>Amphibia</taxon>
        <taxon>Batrachia</taxon>
        <taxon>Anura</taxon>
        <taxon>Neobatrachia</taxon>
        <taxon>Hyloidea</taxon>
        <taxon>Eleutherodactylidae</taxon>
        <taxon>Eleutherodactylinae</taxon>
        <taxon>Eleutherodactylus</taxon>
        <taxon>Eleutherodactylus</taxon>
    </lineage>
</organism>
<keyword evidence="5" id="KW-1185">Reference proteome</keyword>
<dbReference type="InterPro" id="IPR003599">
    <property type="entry name" value="Ig_sub"/>
</dbReference>
<dbReference type="PANTHER" id="PTHR23268:SF124">
    <property type="entry name" value="IG-LIKE DOMAIN-CONTAINING PROTEIN"/>
    <property type="match status" value="1"/>
</dbReference>
<name>A0A8J6K180_ELECQ</name>
<dbReference type="GO" id="GO:0005886">
    <property type="term" value="C:plasma membrane"/>
    <property type="evidence" value="ECO:0007669"/>
    <property type="project" value="TreeGrafter"/>
</dbReference>
<evidence type="ECO:0000313" key="4">
    <source>
        <dbReference type="EMBL" id="KAG9471514.1"/>
    </source>
</evidence>